<dbReference type="AlphaFoldDB" id="A0A316DZY0"/>
<sequence length="195" mass="22587">MKAIKKITLSAAFLFITALGMANEMDLRIIANNEDKSLVFRYENLTTDASLRFIDGQGNVIFTENLKDKSAYLKRFNLNSLSTGTYFLTVEDAIKETEYTIAIEDANISIENKSEKNKPVFRTTENMVYVNLLNLKKDEVEIKVYDDSDRVVFNEVFNDKDIIEKAFNFEKAYKGHYIIKVKKNDETYYEAFDVD</sequence>
<evidence type="ECO:0000313" key="3">
    <source>
        <dbReference type="EMBL" id="PWK23927.1"/>
    </source>
</evidence>
<dbReference type="EMBL" id="JACWLN010000003">
    <property type="protein sequence ID" value="MBD1260935.1"/>
    <property type="molecule type" value="Genomic_DNA"/>
</dbReference>
<feature type="signal peptide" evidence="1">
    <location>
        <begin position="1"/>
        <end position="22"/>
    </location>
</feature>
<dbReference type="RefSeq" id="WP_109649696.1">
    <property type="nucleotide sequence ID" value="NZ_JACWLN010000003.1"/>
</dbReference>
<organism evidence="3 4">
    <name type="scientific">Maribacter polysiphoniae</name>
    <dbReference type="NCBI Taxonomy" id="429344"/>
    <lineage>
        <taxon>Bacteria</taxon>
        <taxon>Pseudomonadati</taxon>
        <taxon>Bacteroidota</taxon>
        <taxon>Flavobacteriia</taxon>
        <taxon>Flavobacteriales</taxon>
        <taxon>Flavobacteriaceae</taxon>
        <taxon>Maribacter</taxon>
    </lineage>
</organism>
<dbReference type="Proteomes" id="UP000651837">
    <property type="component" value="Unassembled WGS sequence"/>
</dbReference>
<evidence type="ECO:0000313" key="2">
    <source>
        <dbReference type="EMBL" id="MBD1260935.1"/>
    </source>
</evidence>
<dbReference type="OrthoDB" id="1122048at2"/>
<evidence type="ECO:0000313" key="4">
    <source>
        <dbReference type="Proteomes" id="UP000245667"/>
    </source>
</evidence>
<evidence type="ECO:0000256" key="1">
    <source>
        <dbReference type="SAM" id="SignalP"/>
    </source>
</evidence>
<comment type="caution">
    <text evidence="3">The sequence shown here is derived from an EMBL/GenBank/DDBJ whole genome shotgun (WGS) entry which is preliminary data.</text>
</comment>
<accession>A0A316DZY0</accession>
<feature type="chain" id="PRO_5016356383" description="Secreted protein (Por secretion system target)" evidence="1">
    <location>
        <begin position="23"/>
        <end position="195"/>
    </location>
</feature>
<dbReference type="EMBL" id="QGGQ01000003">
    <property type="protein sequence ID" value="PWK23927.1"/>
    <property type="molecule type" value="Genomic_DNA"/>
</dbReference>
<gene>
    <name evidence="2" type="ORF">HZY62_10085</name>
    <name evidence="3" type="ORF">LX92_01513</name>
</gene>
<evidence type="ECO:0000313" key="5">
    <source>
        <dbReference type="Proteomes" id="UP000651837"/>
    </source>
</evidence>
<keyword evidence="5" id="KW-1185">Reference proteome</keyword>
<name>A0A316DZY0_9FLAO</name>
<reference evidence="3 4" key="1">
    <citation type="submission" date="2018-05" db="EMBL/GenBank/DDBJ databases">
        <title>Genomic Encyclopedia of Archaeal and Bacterial Type Strains, Phase II (KMG-II): from individual species to whole genera.</title>
        <authorList>
            <person name="Goeker M."/>
        </authorList>
    </citation>
    <scope>NUCLEOTIDE SEQUENCE [LARGE SCALE GENOMIC DNA]</scope>
    <source>
        <strain evidence="3 4">DSM 23514</strain>
    </source>
</reference>
<reference evidence="2 5" key="2">
    <citation type="submission" date="2020-07" db="EMBL/GenBank/DDBJ databases">
        <title>The draft genome sequence of Maribacter polysiphoniae KCTC 22021.</title>
        <authorList>
            <person name="Mu L."/>
        </authorList>
    </citation>
    <scope>NUCLEOTIDE SEQUENCE [LARGE SCALE GENOMIC DNA]</scope>
    <source>
        <strain evidence="2 5">KCTC 22021</strain>
    </source>
</reference>
<evidence type="ECO:0008006" key="6">
    <source>
        <dbReference type="Google" id="ProtNLM"/>
    </source>
</evidence>
<keyword evidence="1" id="KW-0732">Signal</keyword>
<protein>
    <recommendedName>
        <fullName evidence="6">Secreted protein (Por secretion system target)</fullName>
    </recommendedName>
</protein>
<dbReference type="Proteomes" id="UP000245667">
    <property type="component" value="Unassembled WGS sequence"/>
</dbReference>
<proteinExistence type="predicted"/>